<dbReference type="PANTHER" id="PTHR11909">
    <property type="entry name" value="CASEIN KINASE-RELATED"/>
    <property type="match status" value="1"/>
</dbReference>
<proteinExistence type="predicted"/>
<dbReference type="Gene3D" id="1.10.510.10">
    <property type="entry name" value="Transferase(Phosphotransferase) domain 1"/>
    <property type="match status" value="1"/>
</dbReference>
<dbReference type="SUPFAM" id="SSF56112">
    <property type="entry name" value="Protein kinase-like (PK-like)"/>
    <property type="match status" value="1"/>
</dbReference>
<feature type="non-terminal residue" evidence="1">
    <location>
        <position position="98"/>
    </location>
</feature>
<gene>
    <name evidence="1" type="ORF">OSB1V03_LOCUS11977</name>
</gene>
<dbReference type="OrthoDB" id="6504783at2759"/>
<name>A0A7R9KYH2_9ACAR</name>
<evidence type="ECO:0008006" key="3">
    <source>
        <dbReference type="Google" id="ProtNLM"/>
    </source>
</evidence>
<dbReference type="EMBL" id="CAJPIZ010009659">
    <property type="protein sequence ID" value="CAG2111998.1"/>
    <property type="molecule type" value="Genomic_DNA"/>
</dbReference>
<organism evidence="1">
    <name type="scientific">Medioppia subpectinata</name>
    <dbReference type="NCBI Taxonomy" id="1979941"/>
    <lineage>
        <taxon>Eukaryota</taxon>
        <taxon>Metazoa</taxon>
        <taxon>Ecdysozoa</taxon>
        <taxon>Arthropoda</taxon>
        <taxon>Chelicerata</taxon>
        <taxon>Arachnida</taxon>
        <taxon>Acari</taxon>
        <taxon>Acariformes</taxon>
        <taxon>Sarcoptiformes</taxon>
        <taxon>Oribatida</taxon>
        <taxon>Brachypylina</taxon>
        <taxon>Oppioidea</taxon>
        <taxon>Oppiidae</taxon>
        <taxon>Medioppia</taxon>
    </lineage>
</organism>
<protein>
    <recommendedName>
        <fullName evidence="3">Non-specific serine/threonine protein kinase</fullName>
    </recommendedName>
</protein>
<dbReference type="InterPro" id="IPR050235">
    <property type="entry name" value="CK1_Ser-Thr_kinase"/>
</dbReference>
<dbReference type="AlphaFoldDB" id="A0A7R9KYH2"/>
<accession>A0A7R9KYH2</accession>
<sequence>MIGTARYASINSHLGVEVSRRDDLEALGYMLVYFLKGRLPWQGLQAATNRHKYEKIAQVKVSTPLATLCAALPTEFVAYLEYCRRLGFKSTPDYRYLR</sequence>
<evidence type="ECO:0000313" key="1">
    <source>
        <dbReference type="EMBL" id="CAD7631568.1"/>
    </source>
</evidence>
<reference evidence="1" key="1">
    <citation type="submission" date="2020-11" db="EMBL/GenBank/DDBJ databases">
        <authorList>
            <person name="Tran Van P."/>
        </authorList>
    </citation>
    <scope>NUCLEOTIDE SEQUENCE</scope>
</reference>
<dbReference type="Proteomes" id="UP000759131">
    <property type="component" value="Unassembled WGS sequence"/>
</dbReference>
<dbReference type="EMBL" id="OC864234">
    <property type="protein sequence ID" value="CAD7631568.1"/>
    <property type="molecule type" value="Genomic_DNA"/>
</dbReference>
<keyword evidence="2" id="KW-1185">Reference proteome</keyword>
<evidence type="ECO:0000313" key="2">
    <source>
        <dbReference type="Proteomes" id="UP000759131"/>
    </source>
</evidence>
<dbReference type="InterPro" id="IPR011009">
    <property type="entry name" value="Kinase-like_dom_sf"/>
</dbReference>